<feature type="domain" description="Peptidase S9 prolyl oligopeptidase catalytic" evidence="1">
    <location>
        <begin position="6"/>
        <end position="88"/>
    </location>
</feature>
<dbReference type="Proteomes" id="UP001595748">
    <property type="component" value="Unassembled WGS sequence"/>
</dbReference>
<gene>
    <name evidence="2" type="ORF">ACFOPQ_18780</name>
</gene>
<dbReference type="InterPro" id="IPR029058">
    <property type="entry name" value="AB_hydrolase_fold"/>
</dbReference>
<organism evidence="2 3">
    <name type="scientific">Deinococcus antarcticus</name>
    <dbReference type="NCBI Taxonomy" id="1298767"/>
    <lineage>
        <taxon>Bacteria</taxon>
        <taxon>Thermotogati</taxon>
        <taxon>Deinococcota</taxon>
        <taxon>Deinococci</taxon>
        <taxon>Deinococcales</taxon>
        <taxon>Deinococcaceae</taxon>
        <taxon>Deinococcus</taxon>
    </lineage>
</organism>
<sequence>MADAELWADRSAITHASKLKAHMFMMHGTNDPRCPINQARDFRDALIADGKKEGEHFEYVEFSDEGHGSADIAGKTRSYRLLADYLERRL</sequence>
<dbReference type="EC" id="3.4.-.-" evidence="2"/>
<protein>
    <submittedName>
        <fullName evidence="2">Alpha/beta hydrolase family protein</fullName>
        <ecNumber evidence="2">3.4.-.-</ecNumber>
    </submittedName>
</protein>
<dbReference type="GO" id="GO:0016787">
    <property type="term" value="F:hydrolase activity"/>
    <property type="evidence" value="ECO:0007669"/>
    <property type="project" value="UniProtKB-KW"/>
</dbReference>
<dbReference type="EMBL" id="JBHRZF010000216">
    <property type="protein sequence ID" value="MFC3862813.1"/>
    <property type="molecule type" value="Genomic_DNA"/>
</dbReference>
<keyword evidence="2" id="KW-0378">Hydrolase</keyword>
<dbReference type="SUPFAM" id="SSF53474">
    <property type="entry name" value="alpha/beta-Hydrolases"/>
    <property type="match status" value="1"/>
</dbReference>
<dbReference type="InterPro" id="IPR001375">
    <property type="entry name" value="Peptidase_S9_cat"/>
</dbReference>
<accession>A0ABV8AAQ5</accession>
<comment type="caution">
    <text evidence="2">The sequence shown here is derived from an EMBL/GenBank/DDBJ whole genome shotgun (WGS) entry which is preliminary data.</text>
</comment>
<dbReference type="RefSeq" id="WP_380080749.1">
    <property type="nucleotide sequence ID" value="NZ_JBHRZF010000216.1"/>
</dbReference>
<evidence type="ECO:0000313" key="3">
    <source>
        <dbReference type="Proteomes" id="UP001595748"/>
    </source>
</evidence>
<name>A0ABV8AAQ5_9DEIO</name>
<reference evidence="3" key="1">
    <citation type="journal article" date="2019" name="Int. J. Syst. Evol. Microbiol.">
        <title>The Global Catalogue of Microorganisms (GCM) 10K type strain sequencing project: providing services to taxonomists for standard genome sequencing and annotation.</title>
        <authorList>
            <consortium name="The Broad Institute Genomics Platform"/>
            <consortium name="The Broad Institute Genome Sequencing Center for Infectious Disease"/>
            <person name="Wu L."/>
            <person name="Ma J."/>
        </authorList>
    </citation>
    <scope>NUCLEOTIDE SEQUENCE [LARGE SCALE GENOMIC DNA]</scope>
    <source>
        <strain evidence="3">CCTCC AB 2013263</strain>
    </source>
</reference>
<dbReference type="Pfam" id="PF00326">
    <property type="entry name" value="Peptidase_S9"/>
    <property type="match status" value="1"/>
</dbReference>
<proteinExistence type="predicted"/>
<evidence type="ECO:0000259" key="1">
    <source>
        <dbReference type="Pfam" id="PF00326"/>
    </source>
</evidence>
<evidence type="ECO:0000313" key="2">
    <source>
        <dbReference type="EMBL" id="MFC3862813.1"/>
    </source>
</evidence>
<dbReference type="Gene3D" id="3.40.50.1820">
    <property type="entry name" value="alpha/beta hydrolase"/>
    <property type="match status" value="1"/>
</dbReference>
<keyword evidence="3" id="KW-1185">Reference proteome</keyword>